<dbReference type="InterPro" id="IPR039436">
    <property type="entry name" value="Asteroid_dom"/>
</dbReference>
<dbReference type="Gene3D" id="3.40.50.1010">
    <property type="entry name" value="5'-nuclease"/>
    <property type="match status" value="1"/>
</dbReference>
<keyword evidence="3" id="KW-1185">Reference proteome</keyword>
<name>A0A3A2ZT79_9EURO</name>
<sequence>MEKSRKRLELLRSQPLGTSAVFSHLNDGPWVDLKKLFCSRSLPTRYKDFPESPFMVSAVFEDLKFRWNKKNISEAVSSTLSASLNDFEDYPWASITVMVPGEADAECARIARRSGCAILTNDSDLLVYNLGTHGSVVFFNSIEIDGWSCDDSGESAEIKAMRLCPAWLSLRLGIVNVQHYAYELNRAPHLGQTELIQRSRSTSEETSEYRLFTKEYQIGPCYGPMQDVLQWPAQPLDTRLSEIYWQYGIHGIFMSGEAPHVYLGNLNEDHAKKCAWEQGRMYRSLGYSIFNAHLSVPRRFTSIYEYVRRGGRIAAVRTTLGDSEWIEAEMEYVCEHLGMAQATFHDHSASPTFWRAFALCEVYNARVMQDCLPDAGQLRRFFRLGHMGEKLEWSDIHLFAETRALLYSLRMLKQLLGASDYHGGLAAKLTTILSGLPSLHILMRSRHEITREYSNYIADGFEDRFFCLWEQMLGARPCQVQSSVKQLPHGSTGSTGSSKLVPVKQGAGCYEGHQRSSNIYEFLTLS</sequence>
<feature type="domain" description="Asteroid" evidence="1">
    <location>
        <begin position="52"/>
        <end position="317"/>
    </location>
</feature>
<dbReference type="EMBL" id="MVGC01000330">
    <property type="protein sequence ID" value="RJE20191.1"/>
    <property type="molecule type" value="Genomic_DNA"/>
</dbReference>
<dbReference type="Pfam" id="PF12813">
    <property type="entry name" value="XPG_I_2"/>
    <property type="match status" value="1"/>
</dbReference>
<protein>
    <recommendedName>
        <fullName evidence="1">Asteroid domain-containing protein</fullName>
    </recommendedName>
</protein>
<gene>
    <name evidence="2" type="ORF">PHISCL_07470</name>
</gene>
<comment type="caution">
    <text evidence="2">The sequence shown here is derived from an EMBL/GenBank/DDBJ whole genome shotgun (WGS) entry which is preliminary data.</text>
</comment>
<dbReference type="STRING" id="2070753.A0A3A2ZT79"/>
<evidence type="ECO:0000259" key="1">
    <source>
        <dbReference type="Pfam" id="PF12813"/>
    </source>
</evidence>
<dbReference type="InterPro" id="IPR029060">
    <property type="entry name" value="PIN-like_dom_sf"/>
</dbReference>
<dbReference type="Proteomes" id="UP000266188">
    <property type="component" value="Unassembled WGS sequence"/>
</dbReference>
<accession>A0A3A2ZT79</accession>
<dbReference type="AlphaFoldDB" id="A0A3A2ZT79"/>
<organism evidence="2 3">
    <name type="scientific">Aspergillus sclerotialis</name>
    <dbReference type="NCBI Taxonomy" id="2070753"/>
    <lineage>
        <taxon>Eukaryota</taxon>
        <taxon>Fungi</taxon>
        <taxon>Dikarya</taxon>
        <taxon>Ascomycota</taxon>
        <taxon>Pezizomycotina</taxon>
        <taxon>Eurotiomycetes</taxon>
        <taxon>Eurotiomycetidae</taxon>
        <taxon>Eurotiales</taxon>
        <taxon>Aspergillaceae</taxon>
        <taxon>Aspergillus</taxon>
        <taxon>Aspergillus subgen. Polypaecilum</taxon>
    </lineage>
</organism>
<dbReference type="SUPFAM" id="SSF88723">
    <property type="entry name" value="PIN domain-like"/>
    <property type="match status" value="1"/>
</dbReference>
<dbReference type="OrthoDB" id="5297549at2759"/>
<proteinExistence type="predicted"/>
<reference evidence="3" key="1">
    <citation type="submission" date="2017-02" db="EMBL/GenBank/DDBJ databases">
        <authorList>
            <person name="Tafer H."/>
            <person name="Lopandic K."/>
        </authorList>
    </citation>
    <scope>NUCLEOTIDE SEQUENCE [LARGE SCALE GENOMIC DNA]</scope>
    <source>
        <strain evidence="3">CBS 366.77</strain>
    </source>
</reference>
<evidence type="ECO:0000313" key="2">
    <source>
        <dbReference type="EMBL" id="RJE20191.1"/>
    </source>
</evidence>
<evidence type="ECO:0000313" key="3">
    <source>
        <dbReference type="Proteomes" id="UP000266188"/>
    </source>
</evidence>